<sequence length="353" mass="41189">MLSTATSIKTPAEISAEISTETSTATPPPSFLKPSCIPNPFFLAPSPTLRASPVSFALLFYEDHNAQYFLDFQETVLQGRFVKWLWKHKVIQSEMNIENDENDQEEEQENEIKYRHMFNESPSIPPPKRMKTSNLTWNEVHKHSIWRALHVPRPINGVVDEPTYTKKFLRLICDTILSQCNNLLHIFKSFKHHSTDVFDHMIDEELGVYINFRCSGSIVMRGHVWNQDIYVCYCPSKRGDVPTTVHLLLHGQTWRSMNLDITYLKEDHKKLIETHIRCTKVFQLTPSYHFESTFATLIQDEEEDFWSHKYIPVPSCQHLEKLLGISKSTWDPILIQAFENYKMKRGVFASHVF</sequence>
<accession>A0A3G5AI32</accession>
<feature type="region of interest" description="Disordered" evidence="1">
    <location>
        <begin position="1"/>
        <end position="30"/>
    </location>
</feature>
<organism evidence="2">
    <name type="scientific">Sylvanvirus sp</name>
    <dbReference type="NCBI Taxonomy" id="2487774"/>
    <lineage>
        <taxon>Viruses</taxon>
    </lineage>
</organism>
<gene>
    <name evidence="2" type="ORF">Sylvanvirus10_15</name>
</gene>
<protein>
    <submittedName>
        <fullName evidence="2">Uncharacterized protein</fullName>
    </submittedName>
</protein>
<evidence type="ECO:0000256" key="1">
    <source>
        <dbReference type="SAM" id="MobiDB-lite"/>
    </source>
</evidence>
<proteinExistence type="predicted"/>
<name>A0A3G5AI32_9VIRU</name>
<reference evidence="2" key="1">
    <citation type="submission" date="2018-10" db="EMBL/GenBank/DDBJ databases">
        <title>Hidden diversity of soil giant viruses.</title>
        <authorList>
            <person name="Schulz F."/>
            <person name="Alteio L."/>
            <person name="Goudeau D."/>
            <person name="Ryan E.M."/>
            <person name="Malmstrom R.R."/>
            <person name="Blanchard J."/>
            <person name="Woyke T."/>
        </authorList>
    </citation>
    <scope>NUCLEOTIDE SEQUENCE</scope>
    <source>
        <strain evidence="2">SYV1</strain>
    </source>
</reference>
<feature type="compositionally biased region" description="Low complexity" evidence="1">
    <location>
        <begin position="12"/>
        <end position="25"/>
    </location>
</feature>
<evidence type="ECO:0000313" key="2">
    <source>
        <dbReference type="EMBL" id="AYV86818.1"/>
    </source>
</evidence>
<dbReference type="EMBL" id="MK072516">
    <property type="protein sequence ID" value="AYV86818.1"/>
    <property type="molecule type" value="Genomic_DNA"/>
</dbReference>